<keyword evidence="2" id="KW-0472">Membrane</keyword>
<dbReference type="RefSeq" id="WP_138615326.1">
    <property type="nucleotide sequence ID" value="NZ_VCAO01000001.1"/>
</dbReference>
<feature type="region of interest" description="Disordered" evidence="1">
    <location>
        <begin position="319"/>
        <end position="340"/>
    </location>
</feature>
<evidence type="ECO:0000313" key="4">
    <source>
        <dbReference type="Proteomes" id="UP000309668"/>
    </source>
</evidence>
<dbReference type="EMBL" id="VCAO01000001">
    <property type="protein sequence ID" value="TMM49765.1"/>
    <property type="molecule type" value="Genomic_DNA"/>
</dbReference>
<feature type="transmembrane region" description="Helical" evidence="2">
    <location>
        <begin position="94"/>
        <end position="113"/>
    </location>
</feature>
<evidence type="ECO:0000313" key="3">
    <source>
        <dbReference type="EMBL" id="TMM49765.1"/>
    </source>
</evidence>
<dbReference type="Proteomes" id="UP000309668">
    <property type="component" value="Unassembled WGS sequence"/>
</dbReference>
<evidence type="ECO:0000256" key="1">
    <source>
        <dbReference type="SAM" id="MobiDB-lite"/>
    </source>
</evidence>
<dbReference type="PANTHER" id="PTHR18640">
    <property type="entry name" value="SOLUTE CARRIER FAMILY 10 MEMBER 7"/>
    <property type="match status" value="1"/>
</dbReference>
<dbReference type="PIRSF" id="PIRSF026166">
    <property type="entry name" value="UCP026166"/>
    <property type="match status" value="1"/>
</dbReference>
<feature type="transmembrane region" description="Helical" evidence="2">
    <location>
        <begin position="158"/>
        <end position="178"/>
    </location>
</feature>
<organism evidence="3 4">
    <name type="scientific">Qipengyuania marisflavi</name>
    <dbReference type="NCBI Taxonomy" id="2486356"/>
    <lineage>
        <taxon>Bacteria</taxon>
        <taxon>Pseudomonadati</taxon>
        <taxon>Pseudomonadota</taxon>
        <taxon>Alphaproteobacteria</taxon>
        <taxon>Sphingomonadales</taxon>
        <taxon>Erythrobacteraceae</taxon>
        <taxon>Qipengyuania</taxon>
    </lineage>
</organism>
<keyword evidence="2" id="KW-0812">Transmembrane</keyword>
<reference evidence="3 4" key="1">
    <citation type="submission" date="2019-05" db="EMBL/GenBank/DDBJ databases">
        <title>Erythrobacter marisflavi sp. nov., isolated from isolated from water of an estuary environment.</title>
        <authorList>
            <person name="Yoon J.-H."/>
        </authorList>
    </citation>
    <scope>NUCLEOTIDE SEQUENCE [LARGE SCALE GENOMIC DNA]</scope>
    <source>
        <strain evidence="3 4">KEM-5</strain>
    </source>
</reference>
<feature type="transmembrane region" description="Helical" evidence="2">
    <location>
        <begin position="292"/>
        <end position="312"/>
    </location>
</feature>
<keyword evidence="4" id="KW-1185">Reference proteome</keyword>
<dbReference type="Pfam" id="PF13593">
    <property type="entry name" value="SBF_like"/>
    <property type="match status" value="1"/>
</dbReference>
<dbReference type="InterPro" id="IPR016833">
    <property type="entry name" value="Put_Na-Bile_cotransptr"/>
</dbReference>
<dbReference type="AlphaFoldDB" id="A0A5S3PAJ4"/>
<feature type="transmembrane region" description="Helical" evidence="2">
    <location>
        <begin position="125"/>
        <end position="152"/>
    </location>
</feature>
<sequence length="340" mass="35169">MALRTLFADPMLRMLVAAVLLAALLPARGEARDTAQLVANAAVFLLFLLNGLRIARRDVLAGLANWRFLLPLILFVFGAMALLGLGLNALSEPLLPPAIALGFLYLGALPSTVQSATSYASLGGGNLALSVVSAALLNIVGVFVTVPVFLLLGGSGQGAVGSAVIAKILLLLVLPFVIGQALQTAAHSFTARYRHNIVWVDRMAIAIAVYVAFSGAVEQGIWTRVAPQAWAALLGLVAVMLLLAHGGAWLTGGMLGLPRADRVSFLFAGAQKSAAVGAPLATILFAPEAAGFIVVPLLLYHLIQLVVAAPLASRLAQHPAGDGDCTAPTTTATDRSAPPR</sequence>
<proteinExistence type="predicted"/>
<dbReference type="Gene3D" id="1.20.1530.20">
    <property type="match status" value="1"/>
</dbReference>
<protein>
    <submittedName>
        <fullName evidence="3">Bile acid:sodium symporter</fullName>
    </submittedName>
</protein>
<feature type="transmembrane region" description="Helical" evidence="2">
    <location>
        <begin position="39"/>
        <end position="56"/>
    </location>
</feature>
<dbReference type="GO" id="GO:0005886">
    <property type="term" value="C:plasma membrane"/>
    <property type="evidence" value="ECO:0007669"/>
    <property type="project" value="TreeGrafter"/>
</dbReference>
<name>A0A5S3PAJ4_9SPHN</name>
<keyword evidence="2" id="KW-1133">Transmembrane helix</keyword>
<evidence type="ECO:0000256" key="2">
    <source>
        <dbReference type="SAM" id="Phobius"/>
    </source>
</evidence>
<gene>
    <name evidence="3" type="ORF">FEV51_00760</name>
</gene>
<dbReference type="OrthoDB" id="9792271at2"/>
<feature type="transmembrane region" description="Helical" evidence="2">
    <location>
        <begin position="199"/>
        <end position="217"/>
    </location>
</feature>
<accession>A0A5S3PAJ4</accession>
<comment type="caution">
    <text evidence="3">The sequence shown here is derived from an EMBL/GenBank/DDBJ whole genome shotgun (WGS) entry which is preliminary data.</text>
</comment>
<dbReference type="InterPro" id="IPR038770">
    <property type="entry name" value="Na+/solute_symporter_sf"/>
</dbReference>
<feature type="transmembrane region" description="Helical" evidence="2">
    <location>
        <begin position="68"/>
        <end position="88"/>
    </location>
</feature>
<feature type="transmembrane region" description="Helical" evidence="2">
    <location>
        <begin position="229"/>
        <end position="251"/>
    </location>
</feature>
<dbReference type="PANTHER" id="PTHR18640:SF5">
    <property type="entry name" value="SODIUM_BILE ACID COTRANSPORTER 7"/>
    <property type="match status" value="1"/>
</dbReference>